<dbReference type="NCBIfam" id="NF040945">
    <property type="entry name" value="CCC_membrane"/>
    <property type="match status" value="1"/>
</dbReference>
<keyword evidence="1" id="KW-1133">Transmembrane helix</keyword>
<keyword evidence="1" id="KW-0812">Transmembrane</keyword>
<proteinExistence type="predicted"/>
<keyword evidence="1" id="KW-0472">Membrane</keyword>
<dbReference type="Proteomes" id="UP000193431">
    <property type="component" value="Chromosome"/>
</dbReference>
<keyword evidence="3" id="KW-1185">Reference proteome</keyword>
<dbReference type="AlphaFoldDB" id="A0A1W6MH07"/>
<evidence type="ECO:0000313" key="2">
    <source>
        <dbReference type="EMBL" id="ARN76875.1"/>
    </source>
</evidence>
<dbReference type="OrthoDB" id="1099888at2"/>
<dbReference type="STRING" id="331648.BST97_02030"/>
<evidence type="ECO:0000256" key="1">
    <source>
        <dbReference type="SAM" id="Phobius"/>
    </source>
</evidence>
<evidence type="ECO:0000313" key="3">
    <source>
        <dbReference type="Proteomes" id="UP000193431"/>
    </source>
</evidence>
<dbReference type="EMBL" id="CP019344">
    <property type="protein sequence ID" value="ARN76875.1"/>
    <property type="molecule type" value="Genomic_DNA"/>
</dbReference>
<gene>
    <name evidence="2" type="ORF">BST97_02030</name>
</gene>
<dbReference type="RefSeq" id="WP_085765675.1">
    <property type="nucleotide sequence ID" value="NZ_CP019344.1"/>
</dbReference>
<protein>
    <recommendedName>
        <fullName evidence="4">DUF4190 domain-containing protein</fullName>
    </recommendedName>
</protein>
<evidence type="ECO:0008006" key="4">
    <source>
        <dbReference type="Google" id="ProtNLM"/>
    </source>
</evidence>
<feature type="transmembrane region" description="Helical" evidence="1">
    <location>
        <begin position="12"/>
        <end position="39"/>
    </location>
</feature>
<organism evidence="2 3">
    <name type="scientific">Nonlabens spongiae</name>
    <dbReference type="NCBI Taxonomy" id="331648"/>
    <lineage>
        <taxon>Bacteria</taxon>
        <taxon>Pseudomonadati</taxon>
        <taxon>Bacteroidota</taxon>
        <taxon>Flavobacteriia</taxon>
        <taxon>Flavobacteriales</taxon>
        <taxon>Flavobacteriaceae</taxon>
        <taxon>Nonlabens</taxon>
    </lineage>
</organism>
<feature type="transmembrane region" description="Helical" evidence="1">
    <location>
        <begin position="60"/>
        <end position="80"/>
    </location>
</feature>
<accession>A0A1W6MH07</accession>
<name>A0A1W6MH07_9FLAO</name>
<sequence length="120" mass="13265">MQKLNTTAVYVLSILGILCCCFWGIGFVLSIIAFVIATSELKKYAANPEEYSNGKAMKNARTLAIVAMVISGIVAAWTAYNAIMYSEAERLEQTIEWMEQFGAPQEAIDAMEAELDNLEE</sequence>
<reference evidence="2 3" key="1">
    <citation type="submission" date="2016-11" db="EMBL/GenBank/DDBJ databases">
        <title>Trade-off between light-utilization and light-protection in marine flavobacteria.</title>
        <authorList>
            <person name="Kumagai Y."/>
        </authorList>
    </citation>
    <scope>NUCLEOTIDE SEQUENCE [LARGE SCALE GENOMIC DNA]</scope>
    <source>
        <strain evidence="2 3">JCM 13191</strain>
    </source>
</reference>